<feature type="compositionally biased region" description="Low complexity" evidence="1">
    <location>
        <begin position="291"/>
        <end position="301"/>
    </location>
</feature>
<feature type="region of interest" description="Disordered" evidence="1">
    <location>
        <begin position="156"/>
        <end position="177"/>
    </location>
</feature>
<keyword evidence="3" id="KW-1185">Reference proteome</keyword>
<evidence type="ECO:0000313" key="2">
    <source>
        <dbReference type="EMBL" id="KXS18029.1"/>
    </source>
</evidence>
<protein>
    <submittedName>
        <fullName evidence="2">Uncharacterized protein</fullName>
    </submittedName>
</protein>
<dbReference type="InterPro" id="IPR051425">
    <property type="entry name" value="Formin_Homology"/>
</dbReference>
<dbReference type="PANTHER" id="PTHR45725">
    <property type="entry name" value="FORMIN HOMOLOGY 2 FAMILY MEMBER"/>
    <property type="match status" value="1"/>
</dbReference>
<feature type="compositionally biased region" description="Polar residues" evidence="1">
    <location>
        <begin position="156"/>
        <end position="168"/>
    </location>
</feature>
<name>A0A139AMQ4_GONPJ</name>
<feature type="compositionally biased region" description="Pro residues" evidence="1">
    <location>
        <begin position="280"/>
        <end position="290"/>
    </location>
</feature>
<dbReference type="PANTHER" id="PTHR45725:SF1">
    <property type="entry name" value="DISHEVELLED ASSOCIATED ACTIVATOR OF MORPHOGENESIS, ISOFORM D"/>
    <property type="match status" value="1"/>
</dbReference>
<gene>
    <name evidence="2" type="ORF">M427DRAFT_133155</name>
</gene>
<feature type="region of interest" description="Disordered" evidence="1">
    <location>
        <begin position="275"/>
        <end position="323"/>
    </location>
</feature>
<dbReference type="Proteomes" id="UP000070544">
    <property type="component" value="Unassembled WGS sequence"/>
</dbReference>
<accession>A0A139AMQ4</accession>
<sequence length="635" mass="67130">MSVQPAKRVILPEVLALIAQHLATFNTDPIRVRSHGWVSLHPFLLVSRSWYDVFSAILFRNPHVQNGNPLSAQRLVSLLANPLNESVRYSLTTLTVSVDTAADVPPLPPPGQPDTWWLPTLTSAVVDLCPNLASVTIYSRNNETAKRLTFVGSSRRTGASSLSGAFSNSTSTSTDTDTDTALPLTLSIISLPRLSGTDFHRILLPLYAHVTHLYLFDVRVSVLATVPLPASAPPVPGFARLAHVEVVQSNIPAEFFGADRTVPKPQRGLKSIVGLHQAPEPNPPPPPPLPSSSHVPLTPSTSTPPPAPPPPPPPQSSSSGSTAARPVINATALAAAAAGVPFAPPAPPPTPPGAGAAPSRRCEFGPGFVESNHNVASLIITMGVWSTPQILRVFRRVRNLRLIGFSAGLTDKLVDAYSTLDPAPTLVPPPMNPFADPTTAAVTTGTPATEHTGPLTTFRLSHVQLTRYHWTVLSRRLRGLVAITIEGTLPKDASAGWNVGSGADGGEADEGTDPAPVGTARAERAPTGELLAARGGAAPGVLDGEPARAVRYASSAPDMGTFRSLLVRNPGLRFLRIANVGFHFEGEEGEVPPPPAQGGWTDEDMRSVAREKVRAMEDMARRVCPGVQVVEIVAV</sequence>
<reference evidence="2 3" key="1">
    <citation type="journal article" date="2015" name="Genome Biol. Evol.">
        <title>Phylogenomic analyses indicate that early fungi evolved digesting cell walls of algal ancestors of land plants.</title>
        <authorList>
            <person name="Chang Y."/>
            <person name="Wang S."/>
            <person name="Sekimoto S."/>
            <person name="Aerts A.L."/>
            <person name="Choi C."/>
            <person name="Clum A."/>
            <person name="LaButti K.M."/>
            <person name="Lindquist E.A."/>
            <person name="Yee Ngan C."/>
            <person name="Ohm R.A."/>
            <person name="Salamov A.A."/>
            <person name="Grigoriev I.V."/>
            <person name="Spatafora J.W."/>
            <person name="Berbee M.L."/>
        </authorList>
    </citation>
    <scope>NUCLEOTIDE SEQUENCE [LARGE SCALE GENOMIC DNA]</scope>
    <source>
        <strain evidence="2 3">JEL478</strain>
    </source>
</reference>
<proteinExistence type="predicted"/>
<dbReference type="AlphaFoldDB" id="A0A139AMQ4"/>
<organism evidence="2 3">
    <name type="scientific">Gonapodya prolifera (strain JEL478)</name>
    <name type="common">Monoblepharis prolifera</name>
    <dbReference type="NCBI Taxonomy" id="1344416"/>
    <lineage>
        <taxon>Eukaryota</taxon>
        <taxon>Fungi</taxon>
        <taxon>Fungi incertae sedis</taxon>
        <taxon>Chytridiomycota</taxon>
        <taxon>Chytridiomycota incertae sedis</taxon>
        <taxon>Monoblepharidomycetes</taxon>
        <taxon>Monoblepharidales</taxon>
        <taxon>Gonapodyaceae</taxon>
        <taxon>Gonapodya</taxon>
    </lineage>
</organism>
<feature type="region of interest" description="Disordered" evidence="1">
    <location>
        <begin position="496"/>
        <end position="515"/>
    </location>
</feature>
<feature type="compositionally biased region" description="Pro residues" evidence="1">
    <location>
        <begin position="302"/>
        <end position="315"/>
    </location>
</feature>
<dbReference type="OrthoDB" id="10533345at2759"/>
<evidence type="ECO:0000313" key="3">
    <source>
        <dbReference type="Proteomes" id="UP000070544"/>
    </source>
</evidence>
<dbReference type="EMBL" id="KQ965744">
    <property type="protein sequence ID" value="KXS18029.1"/>
    <property type="molecule type" value="Genomic_DNA"/>
</dbReference>
<evidence type="ECO:0000256" key="1">
    <source>
        <dbReference type="SAM" id="MobiDB-lite"/>
    </source>
</evidence>